<evidence type="ECO:0000256" key="2">
    <source>
        <dbReference type="SAM" id="MobiDB-lite"/>
    </source>
</evidence>
<gene>
    <name evidence="3" type="primary">Acey_s0008.g311</name>
    <name evidence="3" type="ORF">Y032_0008g311</name>
</gene>
<dbReference type="AlphaFoldDB" id="A0A016VMU8"/>
<keyword evidence="4" id="KW-1185">Reference proteome</keyword>
<evidence type="ECO:0000256" key="1">
    <source>
        <dbReference type="SAM" id="Coils"/>
    </source>
</evidence>
<feature type="region of interest" description="Disordered" evidence="2">
    <location>
        <begin position="1"/>
        <end position="40"/>
    </location>
</feature>
<accession>A0A016VMU8</accession>
<protein>
    <submittedName>
        <fullName evidence="3">Uncharacterized protein</fullName>
    </submittedName>
</protein>
<name>A0A016VMU8_9BILA</name>
<dbReference type="EMBL" id="JARK01001344">
    <property type="protein sequence ID" value="EYC28058.1"/>
    <property type="molecule type" value="Genomic_DNA"/>
</dbReference>
<evidence type="ECO:0000313" key="4">
    <source>
        <dbReference type="Proteomes" id="UP000024635"/>
    </source>
</evidence>
<keyword evidence="1" id="KW-0175">Coiled coil</keyword>
<organism evidence="3 4">
    <name type="scientific">Ancylostoma ceylanicum</name>
    <dbReference type="NCBI Taxonomy" id="53326"/>
    <lineage>
        <taxon>Eukaryota</taxon>
        <taxon>Metazoa</taxon>
        <taxon>Ecdysozoa</taxon>
        <taxon>Nematoda</taxon>
        <taxon>Chromadorea</taxon>
        <taxon>Rhabditida</taxon>
        <taxon>Rhabditina</taxon>
        <taxon>Rhabditomorpha</taxon>
        <taxon>Strongyloidea</taxon>
        <taxon>Ancylostomatidae</taxon>
        <taxon>Ancylostomatinae</taxon>
        <taxon>Ancylostoma</taxon>
    </lineage>
</organism>
<dbReference type="OrthoDB" id="5866848at2759"/>
<evidence type="ECO:0000313" key="3">
    <source>
        <dbReference type="EMBL" id="EYC28058.1"/>
    </source>
</evidence>
<dbReference type="Proteomes" id="UP000024635">
    <property type="component" value="Unassembled WGS sequence"/>
</dbReference>
<sequence>MELNNDDGDVPVEKKTSPVSSTISPLPSTSHGNSEVKDDTVYEQLPSTSKTLSVPKFHSLIRMRQKLLKRLQELEEREVSFDDEAKETFYINNERKLKKALLDIERTLYKHGALLDLDEELQAYDKLSADNADYSTGCTITPLRLFTVILVRLQWM</sequence>
<reference evidence="4" key="1">
    <citation type="journal article" date="2015" name="Nat. Genet.">
        <title>The genome and transcriptome of the zoonotic hookworm Ancylostoma ceylanicum identify infection-specific gene families.</title>
        <authorList>
            <person name="Schwarz E.M."/>
            <person name="Hu Y."/>
            <person name="Antoshechkin I."/>
            <person name="Miller M.M."/>
            <person name="Sternberg P.W."/>
            <person name="Aroian R.V."/>
        </authorList>
    </citation>
    <scope>NUCLEOTIDE SEQUENCE</scope>
    <source>
        <strain evidence="4">HY135</strain>
    </source>
</reference>
<proteinExistence type="predicted"/>
<feature type="coiled-coil region" evidence="1">
    <location>
        <begin position="57"/>
        <end position="84"/>
    </location>
</feature>
<feature type="compositionally biased region" description="Acidic residues" evidence="2">
    <location>
        <begin position="1"/>
        <end position="10"/>
    </location>
</feature>
<feature type="compositionally biased region" description="Polar residues" evidence="2">
    <location>
        <begin position="17"/>
        <end position="33"/>
    </location>
</feature>
<comment type="caution">
    <text evidence="3">The sequence shown here is derived from an EMBL/GenBank/DDBJ whole genome shotgun (WGS) entry which is preliminary data.</text>
</comment>